<evidence type="ECO:0000256" key="1">
    <source>
        <dbReference type="ARBA" id="ARBA00004377"/>
    </source>
</evidence>
<dbReference type="Pfam" id="PF12019">
    <property type="entry name" value="GspH"/>
    <property type="match status" value="1"/>
</dbReference>
<keyword evidence="6 11" id="KW-0812">Transmembrane</keyword>
<reference evidence="13 14" key="1">
    <citation type="journal article" date="2012" name="J. Bacteriol.">
        <title>Genome sequence of a novel nicotine-degrading strain, Pseudomonas geniculata N1.</title>
        <authorList>
            <person name="Tang H."/>
            <person name="Yu H."/>
            <person name="Tai C."/>
            <person name="Huang K."/>
            <person name="Liu Y."/>
            <person name="Wang L."/>
            <person name="Yao Y."/>
            <person name="Wu G."/>
            <person name="Xu P."/>
        </authorList>
    </citation>
    <scope>NUCLEOTIDE SEQUENCE [LARGE SCALE GENOMIC DNA]</scope>
    <source>
        <strain evidence="13 14">N1</strain>
    </source>
</reference>
<sequence>MSLHLRPARLHRGLHLIELLIAVMVLSVLLALAWGPWQRTLRHFQAETLRAELVASLSMARNAAITERRRVTVCGSSDGMRCDQAWSQGWRVQVEPANSATGAARELRVHRARRRHVDLRTSDHRPDIRFRPDGRNAGTNQSIVLCMNGQEHSRVIISVPGRVRSQRPSRPIPC</sequence>
<dbReference type="AlphaFoldDB" id="A0A0L8ADH6"/>
<evidence type="ECO:0000313" key="13">
    <source>
        <dbReference type="EMBL" id="KOF00438.1"/>
    </source>
</evidence>
<evidence type="ECO:0000259" key="12">
    <source>
        <dbReference type="Pfam" id="PF12019"/>
    </source>
</evidence>
<evidence type="ECO:0000256" key="6">
    <source>
        <dbReference type="ARBA" id="ARBA00022692"/>
    </source>
</evidence>
<keyword evidence="5" id="KW-0997">Cell inner membrane</keyword>
<dbReference type="SUPFAM" id="SSF54523">
    <property type="entry name" value="Pili subunits"/>
    <property type="match status" value="1"/>
</dbReference>
<protein>
    <recommendedName>
        <fullName evidence="2">Type II secretion system protein H</fullName>
    </recommendedName>
    <alternativeName>
        <fullName evidence="10">General secretion pathway protein H</fullName>
    </alternativeName>
</protein>
<name>A0A0L8ADH6_9GAMM</name>
<dbReference type="Gene3D" id="3.55.40.10">
    <property type="entry name" value="minor pseudopilin epsh domain"/>
    <property type="match status" value="1"/>
</dbReference>
<evidence type="ECO:0000256" key="3">
    <source>
        <dbReference type="ARBA" id="ARBA00022475"/>
    </source>
</evidence>
<evidence type="ECO:0000313" key="14">
    <source>
        <dbReference type="Proteomes" id="UP000036890"/>
    </source>
</evidence>
<comment type="caution">
    <text evidence="13">The sequence shown here is derived from an EMBL/GenBank/DDBJ whole genome shotgun (WGS) entry which is preliminary data.</text>
</comment>
<dbReference type="GO" id="GO:0005886">
    <property type="term" value="C:plasma membrane"/>
    <property type="evidence" value="ECO:0007669"/>
    <property type="project" value="UniProtKB-SubCell"/>
</dbReference>
<dbReference type="OrthoDB" id="2313614at2"/>
<comment type="subcellular location">
    <subcellularLocation>
        <location evidence="1">Cell inner membrane</location>
        <topology evidence="1">Single-pass membrane protein</topology>
    </subcellularLocation>
</comment>
<proteinExistence type="inferred from homology"/>
<accession>A0A0L8ADH6</accession>
<dbReference type="InterPro" id="IPR012902">
    <property type="entry name" value="N_methyl_site"/>
</dbReference>
<keyword evidence="8 11" id="KW-0472">Membrane</keyword>
<organism evidence="13 14">
    <name type="scientific">Stenotrophomonas geniculata N1</name>
    <dbReference type="NCBI Taxonomy" id="1167641"/>
    <lineage>
        <taxon>Bacteria</taxon>
        <taxon>Pseudomonadati</taxon>
        <taxon>Pseudomonadota</taxon>
        <taxon>Gammaproteobacteria</taxon>
        <taxon>Lysobacterales</taxon>
        <taxon>Lysobacteraceae</taxon>
        <taxon>Stenotrophomonas</taxon>
    </lineage>
</organism>
<dbReference type="RefSeq" id="WP_010486091.1">
    <property type="nucleotide sequence ID" value="NZ_AJLO02000011.1"/>
</dbReference>
<evidence type="ECO:0000256" key="2">
    <source>
        <dbReference type="ARBA" id="ARBA00021549"/>
    </source>
</evidence>
<dbReference type="InterPro" id="IPR022346">
    <property type="entry name" value="T2SS_GspH"/>
</dbReference>
<keyword evidence="3" id="KW-1003">Cell membrane</keyword>
<keyword evidence="7 11" id="KW-1133">Transmembrane helix</keyword>
<evidence type="ECO:0000256" key="8">
    <source>
        <dbReference type="ARBA" id="ARBA00023136"/>
    </source>
</evidence>
<gene>
    <name evidence="13" type="ORF">W7K_04615</name>
</gene>
<evidence type="ECO:0000256" key="11">
    <source>
        <dbReference type="SAM" id="Phobius"/>
    </source>
</evidence>
<comment type="similarity">
    <text evidence="9">Belongs to the GSP H family.</text>
</comment>
<evidence type="ECO:0000256" key="5">
    <source>
        <dbReference type="ARBA" id="ARBA00022519"/>
    </source>
</evidence>
<dbReference type="Proteomes" id="UP000036890">
    <property type="component" value="Unassembled WGS sequence"/>
</dbReference>
<evidence type="ECO:0000256" key="4">
    <source>
        <dbReference type="ARBA" id="ARBA00022481"/>
    </source>
</evidence>
<dbReference type="GO" id="GO:0015628">
    <property type="term" value="P:protein secretion by the type II secretion system"/>
    <property type="evidence" value="ECO:0007669"/>
    <property type="project" value="InterPro"/>
</dbReference>
<dbReference type="GO" id="GO:0015627">
    <property type="term" value="C:type II protein secretion system complex"/>
    <property type="evidence" value="ECO:0007669"/>
    <property type="project" value="InterPro"/>
</dbReference>
<dbReference type="NCBIfam" id="TIGR02532">
    <property type="entry name" value="IV_pilin_GFxxxE"/>
    <property type="match status" value="1"/>
</dbReference>
<feature type="transmembrane region" description="Helical" evidence="11">
    <location>
        <begin position="16"/>
        <end position="37"/>
    </location>
</feature>
<feature type="domain" description="General secretion pathway GspH" evidence="12">
    <location>
        <begin position="52"/>
        <end position="160"/>
    </location>
</feature>
<evidence type="ECO:0000256" key="7">
    <source>
        <dbReference type="ARBA" id="ARBA00022989"/>
    </source>
</evidence>
<dbReference type="InterPro" id="IPR045584">
    <property type="entry name" value="Pilin-like"/>
</dbReference>
<evidence type="ECO:0000256" key="10">
    <source>
        <dbReference type="ARBA" id="ARBA00030775"/>
    </source>
</evidence>
<keyword evidence="4" id="KW-0488">Methylation</keyword>
<evidence type="ECO:0000256" key="9">
    <source>
        <dbReference type="ARBA" id="ARBA00025772"/>
    </source>
</evidence>
<dbReference type="EMBL" id="AJLO02000011">
    <property type="protein sequence ID" value="KOF00438.1"/>
    <property type="molecule type" value="Genomic_DNA"/>
</dbReference>